<accession>A0A8K0UZM2</accession>
<comment type="caution">
    <text evidence="3">The sequence shown here is derived from an EMBL/GenBank/DDBJ whole genome shotgun (WGS) entry which is preliminary data.</text>
</comment>
<dbReference type="InterPro" id="IPR025596">
    <property type="entry name" value="YedD"/>
</dbReference>
<dbReference type="Gene3D" id="2.40.128.500">
    <property type="entry name" value="YedD-like protein"/>
    <property type="match status" value="1"/>
</dbReference>
<dbReference type="NCBIfam" id="NF007705">
    <property type="entry name" value="PRK10397.1"/>
    <property type="match status" value="1"/>
</dbReference>
<dbReference type="Pfam" id="PF13987">
    <property type="entry name" value="YedD"/>
    <property type="match status" value="1"/>
</dbReference>
<dbReference type="EMBL" id="JAEPBH010000001">
    <property type="protein sequence ID" value="MBK4713753.1"/>
    <property type="molecule type" value="Genomic_DNA"/>
</dbReference>
<evidence type="ECO:0000313" key="3">
    <source>
        <dbReference type="EMBL" id="MBK4713753.1"/>
    </source>
</evidence>
<evidence type="ECO:0000256" key="1">
    <source>
        <dbReference type="SAM" id="MobiDB-lite"/>
    </source>
</evidence>
<feature type="signal peptide" evidence="2">
    <location>
        <begin position="1"/>
        <end position="19"/>
    </location>
</feature>
<reference evidence="3" key="1">
    <citation type="submission" date="2021-01" db="EMBL/GenBank/DDBJ databases">
        <title>Intestinitalea alba gen. nov., sp. nov., a novel genus of the family Enterobacteriaceae, isolated from the gut of the plastic-eating mealworm Tenebrio molitor L.</title>
        <authorList>
            <person name="Yang Y."/>
        </authorList>
    </citation>
    <scope>NUCLEOTIDE SEQUENCE</scope>
    <source>
        <strain evidence="3">BIT-L3</strain>
    </source>
</reference>
<evidence type="ECO:0000313" key="4">
    <source>
        <dbReference type="Proteomes" id="UP000659047"/>
    </source>
</evidence>
<dbReference type="PROSITE" id="PS51257">
    <property type="entry name" value="PROKAR_LIPOPROTEIN"/>
    <property type="match status" value="1"/>
</dbReference>
<feature type="chain" id="PRO_5035481547" evidence="2">
    <location>
        <begin position="20"/>
        <end position="169"/>
    </location>
</feature>
<sequence>MKKVLMVLVLLGLSGCVQVDKYSEVVKMPAPPGLAGYWQTQGPQNKLVSPQAIASLIVTPQGDTLDCRQWQRVIALPGKLMARGAREYNVTVKREVYALERDADTLKYAGMTLERVARPTAECAAWLEKHPLQAAATNSSAAGGAAVVGTDGPPAQNSPERKPVATQGP</sequence>
<feature type="compositionally biased region" description="Low complexity" evidence="1">
    <location>
        <begin position="137"/>
        <end position="155"/>
    </location>
</feature>
<dbReference type="Proteomes" id="UP000659047">
    <property type="component" value="Unassembled WGS sequence"/>
</dbReference>
<name>A0A8K0UZM2_9ENTR</name>
<feature type="region of interest" description="Disordered" evidence="1">
    <location>
        <begin position="137"/>
        <end position="169"/>
    </location>
</feature>
<gene>
    <name evidence="3" type="ORF">JJB97_00070</name>
</gene>
<keyword evidence="3" id="KW-0449">Lipoprotein</keyword>
<keyword evidence="2" id="KW-0732">Signal</keyword>
<proteinExistence type="predicted"/>
<dbReference type="AlphaFoldDB" id="A0A8K0UZM2"/>
<evidence type="ECO:0000256" key="2">
    <source>
        <dbReference type="SAM" id="SignalP"/>
    </source>
</evidence>
<keyword evidence="4" id="KW-1185">Reference proteome</keyword>
<dbReference type="InterPro" id="IPR038624">
    <property type="entry name" value="YedD-like_sf"/>
</dbReference>
<protein>
    <submittedName>
        <fullName evidence="3">Lipoprotein</fullName>
    </submittedName>
</protein>
<organism evidence="3 4">
    <name type="scientific">Tenebrionibacter intestinalis</name>
    <dbReference type="NCBI Taxonomy" id="2799638"/>
    <lineage>
        <taxon>Bacteria</taxon>
        <taxon>Pseudomonadati</taxon>
        <taxon>Pseudomonadota</taxon>
        <taxon>Gammaproteobacteria</taxon>
        <taxon>Enterobacterales</taxon>
        <taxon>Enterobacteriaceae</taxon>
        <taxon>Tenebrionibacter/Tenebrionicola group</taxon>
        <taxon>Tenebrionibacter</taxon>
    </lineage>
</organism>
<dbReference type="RefSeq" id="WP_238711742.1">
    <property type="nucleotide sequence ID" value="NZ_JAEPBH010000001.1"/>
</dbReference>